<dbReference type="EC" id="3.4.-.-" evidence="3"/>
<gene>
    <name evidence="3" type="ORF">Q4521_12820</name>
</gene>
<dbReference type="PANTHER" id="PTHR42776:SF27">
    <property type="entry name" value="DIPEPTIDYL PEPTIDASE FAMILY MEMBER 6"/>
    <property type="match status" value="1"/>
</dbReference>
<protein>
    <submittedName>
        <fullName evidence="3">S9 family peptidase</fullName>
        <ecNumber evidence="3">3.4.-.-</ecNumber>
    </submittedName>
</protein>
<name>A0AAW7X717_9GAMM</name>
<dbReference type="AlphaFoldDB" id="A0AAW7X717"/>
<reference evidence="3" key="1">
    <citation type="submission" date="2023-07" db="EMBL/GenBank/DDBJ databases">
        <title>Genome content predicts the carbon catabolic preferences of heterotrophic bacteria.</title>
        <authorList>
            <person name="Gralka M."/>
        </authorList>
    </citation>
    <scope>NUCLEOTIDE SEQUENCE</scope>
    <source>
        <strain evidence="3">I3M17_2</strain>
    </source>
</reference>
<accession>A0AAW7X717</accession>
<dbReference type="GO" id="GO:0004252">
    <property type="term" value="F:serine-type endopeptidase activity"/>
    <property type="evidence" value="ECO:0007669"/>
    <property type="project" value="TreeGrafter"/>
</dbReference>
<proteinExistence type="predicted"/>
<dbReference type="GO" id="GO:0006508">
    <property type="term" value="P:proteolysis"/>
    <property type="evidence" value="ECO:0007669"/>
    <property type="project" value="InterPro"/>
</dbReference>
<keyword evidence="1 3" id="KW-0378">Hydrolase</keyword>
<evidence type="ECO:0000256" key="1">
    <source>
        <dbReference type="ARBA" id="ARBA00022801"/>
    </source>
</evidence>
<dbReference type="EMBL" id="JAUOPB010000009">
    <property type="protein sequence ID" value="MDO6423355.1"/>
    <property type="molecule type" value="Genomic_DNA"/>
</dbReference>
<dbReference type="Proteomes" id="UP001169760">
    <property type="component" value="Unassembled WGS sequence"/>
</dbReference>
<evidence type="ECO:0000313" key="4">
    <source>
        <dbReference type="Proteomes" id="UP001169760"/>
    </source>
</evidence>
<dbReference type="InterPro" id="IPR029058">
    <property type="entry name" value="AB_hydrolase_fold"/>
</dbReference>
<sequence>MPFPVNFYQRFSIVILILLASLHILPAAAQSKNLTLEDFAQLPDIGLMRFSPNGEAVASTIRINTEDQKGTAIQVGNLKTGEKKIVLFSDNDKYFIYSIHWKGEKYIIVKYFYPSQRSEWLGTQTARYESRELRMLIVDLETGEVRRPFKKAFLKKYKVLPANLAKVVDYLPNDPDHILVLLPTNYTYFTKYAAGVFRLNLKNQKIKQVKKSEDNIYWWMTDQQHKVRLGMYYHHSENLHRIHVKRPADGKWLDLWEHERFSEDAVTPLGFGKNPKDLYIRAYHNGFKAIFRVDLNTEDLKRELIYENPDYDVYGNLVYSPLTQEVIGVSQAEDHGGYTYFDDDLARLQRSLNKLLPDTKNRIISMSDDLTKYLLFSSSDVDSGTFWIGDRQAKSLDIVGYRYKSLTPDLMAKKELLKYKARDGLEVEGYLTLPVNAKKESLPLLVFPHGGPISADDDSFDYFTQFFANKGYAVVQPNFRGSSGKGFEFLKAGLGNWGLEMQDDVEDAVHHLVKQGIVDEKRVCIVGLSYGGYASLMGVVKTPDLYKCAISINGVSNVYDLVKANRQFWRSYNYIDEQIGNSNSHLKDISPVNHASKIKVPVLLVHGEFDRQVDIDHSYQMRDELTKANKVVEFVELPNEDHYLTDGQNRVKTFKAMDAFLDKYLPASK</sequence>
<evidence type="ECO:0000313" key="3">
    <source>
        <dbReference type="EMBL" id="MDO6423355.1"/>
    </source>
</evidence>
<dbReference type="SUPFAM" id="SSF53474">
    <property type="entry name" value="alpha/beta-Hydrolases"/>
    <property type="match status" value="1"/>
</dbReference>
<evidence type="ECO:0000259" key="2">
    <source>
        <dbReference type="Pfam" id="PF00326"/>
    </source>
</evidence>
<dbReference type="SUPFAM" id="SSF82171">
    <property type="entry name" value="DPP6 N-terminal domain-like"/>
    <property type="match status" value="1"/>
</dbReference>
<comment type="caution">
    <text evidence="3">The sequence shown here is derived from an EMBL/GenBank/DDBJ whole genome shotgun (WGS) entry which is preliminary data.</text>
</comment>
<organism evidence="3 4">
    <name type="scientific">Saccharophagus degradans</name>
    <dbReference type="NCBI Taxonomy" id="86304"/>
    <lineage>
        <taxon>Bacteria</taxon>
        <taxon>Pseudomonadati</taxon>
        <taxon>Pseudomonadota</taxon>
        <taxon>Gammaproteobacteria</taxon>
        <taxon>Cellvibrionales</taxon>
        <taxon>Cellvibrionaceae</taxon>
        <taxon>Saccharophagus</taxon>
    </lineage>
</organism>
<feature type="domain" description="Peptidase S9 prolyl oligopeptidase catalytic" evidence="2">
    <location>
        <begin position="459"/>
        <end position="665"/>
    </location>
</feature>
<dbReference type="PANTHER" id="PTHR42776">
    <property type="entry name" value="SERINE PEPTIDASE S9 FAMILY MEMBER"/>
    <property type="match status" value="1"/>
</dbReference>
<dbReference type="RefSeq" id="WP_303493043.1">
    <property type="nucleotide sequence ID" value="NZ_JAUOPB010000009.1"/>
</dbReference>
<dbReference type="InterPro" id="IPR001375">
    <property type="entry name" value="Peptidase_S9_cat"/>
</dbReference>
<dbReference type="Pfam" id="PF00326">
    <property type="entry name" value="Peptidase_S9"/>
    <property type="match status" value="1"/>
</dbReference>
<dbReference type="Gene3D" id="3.40.50.1820">
    <property type="entry name" value="alpha/beta hydrolase"/>
    <property type="match status" value="1"/>
</dbReference>